<sequence>MFNKVGIALISLVVTFLVAASGYSAGKESAGKEHVCMEYLAPQLEIANSEFNSIVGERIGNGAFDYGWHEAVDLERVKRLTPVRLSDIPIRDSAELKRLILNAAYRGDSHEYGCLTSEMVDKGVRQPQISEQLDVVYMKNIGAHGTLP</sequence>
<proteinExistence type="predicted"/>
<organism evidence="1 2">
    <name type="scientific">Candidatus Lloydbacteria bacterium CG22_combo_CG10-13_8_21_14_all_47_15</name>
    <dbReference type="NCBI Taxonomy" id="1974635"/>
    <lineage>
        <taxon>Bacteria</taxon>
        <taxon>Candidatus Lloydiibacteriota</taxon>
    </lineage>
</organism>
<comment type="caution">
    <text evidence="1">The sequence shown here is derived from an EMBL/GenBank/DDBJ whole genome shotgun (WGS) entry which is preliminary data.</text>
</comment>
<gene>
    <name evidence="1" type="ORF">COW88_03305</name>
</gene>
<dbReference type="Proteomes" id="UP000230638">
    <property type="component" value="Unassembled WGS sequence"/>
</dbReference>
<protein>
    <submittedName>
        <fullName evidence="1">Uncharacterized protein</fullName>
    </submittedName>
</protein>
<evidence type="ECO:0000313" key="1">
    <source>
        <dbReference type="EMBL" id="PIP73003.1"/>
    </source>
</evidence>
<name>A0A2H0CSV7_9BACT</name>
<dbReference type="EMBL" id="PCTL01000033">
    <property type="protein sequence ID" value="PIP73003.1"/>
    <property type="molecule type" value="Genomic_DNA"/>
</dbReference>
<dbReference type="AlphaFoldDB" id="A0A2H0CSV7"/>
<reference evidence="1 2" key="1">
    <citation type="submission" date="2017-09" db="EMBL/GenBank/DDBJ databases">
        <title>Depth-based differentiation of microbial function through sediment-hosted aquifers and enrichment of novel symbionts in the deep terrestrial subsurface.</title>
        <authorList>
            <person name="Probst A.J."/>
            <person name="Ladd B."/>
            <person name="Jarett J.K."/>
            <person name="Geller-Mcgrath D.E."/>
            <person name="Sieber C.M."/>
            <person name="Emerson J.B."/>
            <person name="Anantharaman K."/>
            <person name="Thomas B.C."/>
            <person name="Malmstrom R."/>
            <person name="Stieglmeier M."/>
            <person name="Klingl A."/>
            <person name="Woyke T."/>
            <person name="Ryan C.M."/>
            <person name="Banfield J.F."/>
        </authorList>
    </citation>
    <scope>NUCLEOTIDE SEQUENCE [LARGE SCALE GENOMIC DNA]</scope>
    <source>
        <strain evidence="1">CG22_combo_CG10-13_8_21_14_all_47_15</strain>
    </source>
</reference>
<evidence type="ECO:0000313" key="2">
    <source>
        <dbReference type="Proteomes" id="UP000230638"/>
    </source>
</evidence>
<accession>A0A2H0CSV7</accession>